<dbReference type="Pfam" id="PF00128">
    <property type="entry name" value="Alpha-amylase"/>
    <property type="match status" value="1"/>
</dbReference>
<dbReference type="Gene3D" id="3.20.20.80">
    <property type="entry name" value="Glycosidases"/>
    <property type="match status" value="1"/>
</dbReference>
<name>A0ABT9G3H7_LEPDI</name>
<dbReference type="RefSeq" id="WP_305749574.1">
    <property type="nucleotide sequence ID" value="NZ_JAUZEE010000004.1"/>
</dbReference>
<dbReference type="Gene3D" id="3.90.400.10">
    <property type="entry name" value="Oligo-1,6-glucosidase, Domain 2"/>
    <property type="match status" value="1"/>
</dbReference>
<evidence type="ECO:0000313" key="2">
    <source>
        <dbReference type="EMBL" id="MDP4301028.1"/>
    </source>
</evidence>
<dbReference type="InterPro" id="IPR045857">
    <property type="entry name" value="O16G_dom_2"/>
</dbReference>
<dbReference type="SUPFAM" id="SSF51011">
    <property type="entry name" value="Glycosyl hydrolase domain"/>
    <property type="match status" value="1"/>
</dbReference>
<gene>
    <name evidence="2" type="ORF">Q8X39_10310</name>
</gene>
<dbReference type="Proteomes" id="UP001235760">
    <property type="component" value="Unassembled WGS sequence"/>
</dbReference>
<dbReference type="Gene3D" id="1.10.1740.10">
    <property type="match status" value="1"/>
</dbReference>
<dbReference type="PANTHER" id="PTHR10357:SF213">
    <property type="entry name" value="ALPHA AMYLASE CATALYTIC REGION"/>
    <property type="match status" value="1"/>
</dbReference>
<accession>A0ABT9G3H7</accession>
<reference evidence="2 3" key="1">
    <citation type="submission" date="2023-08" db="EMBL/GenBank/DDBJ databases">
        <authorList>
            <person name="Roldan D.M."/>
            <person name="Menes R.J."/>
        </authorList>
    </citation>
    <scope>NUCLEOTIDE SEQUENCE [LARGE SCALE GENOMIC DNA]</scope>
    <source>
        <strain evidence="2 3">CCM 2812</strain>
    </source>
</reference>
<dbReference type="InterPro" id="IPR017853">
    <property type="entry name" value="GH"/>
</dbReference>
<dbReference type="EMBL" id="JAUZEE010000004">
    <property type="protein sequence ID" value="MDP4301028.1"/>
    <property type="molecule type" value="Genomic_DNA"/>
</dbReference>
<dbReference type="SMART" id="SM00642">
    <property type="entry name" value="Aamy"/>
    <property type="match status" value="1"/>
</dbReference>
<dbReference type="Gene3D" id="2.60.40.1180">
    <property type="entry name" value="Golgi alpha-mannosidase II"/>
    <property type="match status" value="1"/>
</dbReference>
<sequence length="668" mass="74210">MAKNTSSAAPAPAAPTLAVPAPVAPAPVAGVSVATFAHPDARVQRAHAAVASAHARDPLWPGYARRLQQHLGTLVGELAPLYGDRPDFEPFLTRLLQTCWKSWHARPADLRSLDERREAEPDWFQSHRMVGGVCYADLYGGNLRGIEAQIPYFKSLGLTYLHLMPPFLCPEPHNDGGYAVSSYRDVKPSLGHIDDLRRLAQKLRDEGISLVLDFVFNHTSDEHEWARAALAGDARHKAFFYIFEGREQPDAYERTLREIFPDEHPGAFSPLPDNRWVWTTFHSYQWDLNYANPDVFDAMAGEMLYIANLGVEFLRMDAVAFIWKRLGTSCENLPEAHQLLRAYNAVARIAAPAMLFKSEAIVHPDDVVKYIDPAECQISYNPLQMALLWNTLATREVNMLQKALAERHHLPQHTAWVNYVRSHDDIGWTFADEDAIQLGIHGFDHRTFLNRFYVNRFPGSFARGVPFQDNPTTGDCRISGTAASLCGLEQGDPHAVARMLLLYGVALSSGGIPLIYLGDEFGALNDMGYLQDPGKAGDSRWVHRPARDVTRWEQRLDPASDAGRIFAGLSHLIRLRQHLPSFGGGRLTPFWSGNPAVLGYLRSGEGQSGGGNILVLANFSEKEQVVAARVLSGMPGAAADLIAQNGHDLRSDLTLAPYQMVWLDCRRG</sequence>
<organism evidence="2 3">
    <name type="scientific">Leptothrix discophora</name>
    <dbReference type="NCBI Taxonomy" id="89"/>
    <lineage>
        <taxon>Bacteria</taxon>
        <taxon>Pseudomonadati</taxon>
        <taxon>Pseudomonadota</taxon>
        <taxon>Betaproteobacteria</taxon>
        <taxon>Burkholderiales</taxon>
        <taxon>Sphaerotilaceae</taxon>
        <taxon>Leptothrix</taxon>
    </lineage>
</organism>
<dbReference type="PANTHER" id="PTHR10357">
    <property type="entry name" value="ALPHA-AMYLASE FAMILY MEMBER"/>
    <property type="match status" value="1"/>
</dbReference>
<evidence type="ECO:0000259" key="1">
    <source>
        <dbReference type="SMART" id="SM00642"/>
    </source>
</evidence>
<dbReference type="InterPro" id="IPR044077">
    <property type="entry name" value="Amylosucrase"/>
</dbReference>
<proteinExistence type="predicted"/>
<dbReference type="InterPro" id="IPR006047">
    <property type="entry name" value="GH13_cat_dom"/>
</dbReference>
<comment type="caution">
    <text evidence="2">The sequence shown here is derived from an EMBL/GenBank/DDBJ whole genome shotgun (WGS) entry which is preliminary data.</text>
</comment>
<keyword evidence="3" id="KW-1185">Reference proteome</keyword>
<evidence type="ECO:0000313" key="3">
    <source>
        <dbReference type="Proteomes" id="UP001235760"/>
    </source>
</evidence>
<feature type="domain" description="Glycosyl hydrolase family 13 catalytic" evidence="1">
    <location>
        <begin position="118"/>
        <end position="551"/>
    </location>
</feature>
<dbReference type="CDD" id="cd11324">
    <property type="entry name" value="AmyAc_Amylosucrase"/>
    <property type="match status" value="1"/>
</dbReference>
<protein>
    <submittedName>
        <fullName evidence="2">Amylosucrase</fullName>
    </submittedName>
</protein>
<dbReference type="InterPro" id="IPR013780">
    <property type="entry name" value="Glyco_hydro_b"/>
</dbReference>
<dbReference type="SUPFAM" id="SSF51445">
    <property type="entry name" value="(Trans)glycosidases"/>
    <property type="match status" value="1"/>
</dbReference>